<dbReference type="PANTHER" id="PTHR30118">
    <property type="entry name" value="HTH-TYPE TRANSCRIPTIONAL REGULATOR LEUO-RELATED"/>
    <property type="match status" value="1"/>
</dbReference>
<comment type="caution">
    <text evidence="6">The sequence shown here is derived from an EMBL/GenBank/DDBJ whole genome shotgun (WGS) entry which is preliminary data.</text>
</comment>
<dbReference type="SUPFAM" id="SSF46785">
    <property type="entry name" value="Winged helix' DNA-binding domain"/>
    <property type="match status" value="1"/>
</dbReference>
<dbReference type="Proteomes" id="UP000076609">
    <property type="component" value="Unassembled WGS sequence"/>
</dbReference>
<dbReference type="PRINTS" id="PR00039">
    <property type="entry name" value="HTHLYSR"/>
</dbReference>
<keyword evidence="4" id="KW-0804">Transcription</keyword>
<reference evidence="7" key="1">
    <citation type="submission" date="2016-01" db="EMBL/GenBank/DDBJ databases">
        <title>Draft genome of Chromobacterium sp. F49.</title>
        <authorList>
            <person name="Hong K.W."/>
        </authorList>
    </citation>
    <scope>NUCLEOTIDE SEQUENCE [LARGE SCALE GENOMIC DNA]</scope>
    <source>
        <strain evidence="7">CN3</strain>
    </source>
</reference>
<comment type="similarity">
    <text evidence="1">Belongs to the LysR transcriptional regulatory family.</text>
</comment>
<dbReference type="Gene3D" id="1.10.10.10">
    <property type="entry name" value="Winged helix-like DNA-binding domain superfamily/Winged helix DNA-binding domain"/>
    <property type="match status" value="1"/>
</dbReference>
<dbReference type="PROSITE" id="PS50931">
    <property type="entry name" value="HTH_LYSR"/>
    <property type="match status" value="1"/>
</dbReference>
<dbReference type="SUPFAM" id="SSF53850">
    <property type="entry name" value="Periplasmic binding protein-like II"/>
    <property type="match status" value="1"/>
</dbReference>
<name>A0ABR5YDU8_9SPHN</name>
<gene>
    <name evidence="6" type="ORF">AVT10_11555</name>
</gene>
<accession>A0ABR5YDU8</accession>
<dbReference type="InterPro" id="IPR005119">
    <property type="entry name" value="LysR_subst-bd"/>
</dbReference>
<evidence type="ECO:0000313" key="6">
    <source>
        <dbReference type="EMBL" id="KZE17091.1"/>
    </source>
</evidence>
<dbReference type="Gene3D" id="3.40.190.10">
    <property type="entry name" value="Periplasmic binding protein-like II"/>
    <property type="match status" value="2"/>
</dbReference>
<keyword evidence="2" id="KW-0805">Transcription regulation</keyword>
<feature type="domain" description="HTH lysR-type" evidence="5">
    <location>
        <begin position="4"/>
        <end position="61"/>
    </location>
</feature>
<sequence>MPPLDLNLLRVLDALFSQGSVSGAARTLGLTQPGVSIALRRLRDHFGDDLFVRQGGAMVPTALAEELREPVLRTLATIQSEILPAGRFDPARSDRSFTISLSDLGDLVFLPDLMARLRERAPGVTVHSVAADPAQLIDGMARGTVDLAIGHLTDANSASLFEQTLFVQHFVCLVRGDHPTIGDTLTLDQFLALDHIVVSQEGRSQERFERQVRELGLNRRIALHSPHFMSVPLLVAGSDMITVVPQAVGRIYARLLGLKLLPLPFTVPGVELRQFWHRRSHTDPAVSWLRKLVAECFIGRDPTQARDSVFWSDYSE</sequence>
<evidence type="ECO:0000256" key="1">
    <source>
        <dbReference type="ARBA" id="ARBA00009437"/>
    </source>
</evidence>
<dbReference type="Pfam" id="PF03466">
    <property type="entry name" value="LysR_substrate"/>
    <property type="match status" value="1"/>
</dbReference>
<evidence type="ECO:0000259" key="5">
    <source>
        <dbReference type="PROSITE" id="PS50931"/>
    </source>
</evidence>
<dbReference type="RefSeq" id="WP_066689219.1">
    <property type="nucleotide sequence ID" value="NZ_LQQO01000007.1"/>
</dbReference>
<evidence type="ECO:0000313" key="7">
    <source>
        <dbReference type="Proteomes" id="UP000076609"/>
    </source>
</evidence>
<evidence type="ECO:0000256" key="3">
    <source>
        <dbReference type="ARBA" id="ARBA00023125"/>
    </source>
</evidence>
<protein>
    <recommendedName>
        <fullName evidence="5">HTH lysR-type domain-containing protein</fullName>
    </recommendedName>
</protein>
<dbReference type="Pfam" id="PF00126">
    <property type="entry name" value="HTH_1"/>
    <property type="match status" value="1"/>
</dbReference>
<evidence type="ECO:0000256" key="2">
    <source>
        <dbReference type="ARBA" id="ARBA00023015"/>
    </source>
</evidence>
<keyword evidence="3" id="KW-0238">DNA-binding</keyword>
<proteinExistence type="inferred from homology"/>
<evidence type="ECO:0000256" key="4">
    <source>
        <dbReference type="ARBA" id="ARBA00023163"/>
    </source>
</evidence>
<dbReference type="InterPro" id="IPR050389">
    <property type="entry name" value="LysR-type_TF"/>
</dbReference>
<dbReference type="CDD" id="cd08459">
    <property type="entry name" value="PBP2_DntR_NahR_LinR_like"/>
    <property type="match status" value="1"/>
</dbReference>
<dbReference type="InterPro" id="IPR036390">
    <property type="entry name" value="WH_DNA-bd_sf"/>
</dbReference>
<dbReference type="InterPro" id="IPR036388">
    <property type="entry name" value="WH-like_DNA-bd_sf"/>
</dbReference>
<dbReference type="EMBL" id="LQQO01000007">
    <property type="protein sequence ID" value="KZE17091.1"/>
    <property type="molecule type" value="Genomic_DNA"/>
</dbReference>
<dbReference type="PANTHER" id="PTHR30118:SF15">
    <property type="entry name" value="TRANSCRIPTIONAL REGULATORY PROTEIN"/>
    <property type="match status" value="1"/>
</dbReference>
<keyword evidence="7" id="KW-1185">Reference proteome</keyword>
<dbReference type="InterPro" id="IPR000847">
    <property type="entry name" value="LysR_HTH_N"/>
</dbReference>
<organism evidence="6 7">
    <name type="scientific">Sphingomonas hankookensis</name>
    <dbReference type="NCBI Taxonomy" id="563996"/>
    <lineage>
        <taxon>Bacteria</taxon>
        <taxon>Pseudomonadati</taxon>
        <taxon>Pseudomonadota</taxon>
        <taxon>Alphaproteobacteria</taxon>
        <taxon>Sphingomonadales</taxon>
        <taxon>Sphingomonadaceae</taxon>
        <taxon>Sphingomonas</taxon>
    </lineage>
</organism>